<evidence type="ECO:0000313" key="3">
    <source>
        <dbReference type="Proteomes" id="UP000237105"/>
    </source>
</evidence>
<protein>
    <submittedName>
        <fullName evidence="2">Uncharacterized protein</fullName>
    </submittedName>
</protein>
<gene>
    <name evidence="2" type="ORF">PanWU01x14_296350</name>
</gene>
<comment type="caution">
    <text evidence="2">The sequence shown here is derived from an EMBL/GenBank/DDBJ whole genome shotgun (WGS) entry which is preliminary data.</text>
</comment>
<dbReference type="EMBL" id="JXTB01000435">
    <property type="protein sequence ID" value="PON40613.1"/>
    <property type="molecule type" value="Genomic_DNA"/>
</dbReference>
<keyword evidence="3" id="KW-1185">Reference proteome</keyword>
<sequence>MKTHILTFEGLEVRARERKIEFLPSSATMPPLPSVTHASACVKEQPSKKPTLPDLSRFVARYYRSNSPKITHRTMFSDHRSSVRRSITSPLACADSSHHRQLPSSGFTT</sequence>
<dbReference type="AlphaFoldDB" id="A0A2P5AVM6"/>
<evidence type="ECO:0000256" key="1">
    <source>
        <dbReference type="SAM" id="MobiDB-lite"/>
    </source>
</evidence>
<accession>A0A2P5AVM6</accession>
<feature type="region of interest" description="Disordered" evidence="1">
    <location>
        <begin position="87"/>
        <end position="109"/>
    </location>
</feature>
<evidence type="ECO:0000313" key="2">
    <source>
        <dbReference type="EMBL" id="PON40613.1"/>
    </source>
</evidence>
<organism evidence="2 3">
    <name type="scientific">Parasponia andersonii</name>
    <name type="common">Sponia andersonii</name>
    <dbReference type="NCBI Taxonomy" id="3476"/>
    <lineage>
        <taxon>Eukaryota</taxon>
        <taxon>Viridiplantae</taxon>
        <taxon>Streptophyta</taxon>
        <taxon>Embryophyta</taxon>
        <taxon>Tracheophyta</taxon>
        <taxon>Spermatophyta</taxon>
        <taxon>Magnoliopsida</taxon>
        <taxon>eudicotyledons</taxon>
        <taxon>Gunneridae</taxon>
        <taxon>Pentapetalae</taxon>
        <taxon>rosids</taxon>
        <taxon>fabids</taxon>
        <taxon>Rosales</taxon>
        <taxon>Cannabaceae</taxon>
        <taxon>Parasponia</taxon>
    </lineage>
</organism>
<proteinExistence type="predicted"/>
<dbReference type="Proteomes" id="UP000237105">
    <property type="component" value="Unassembled WGS sequence"/>
</dbReference>
<name>A0A2P5AVM6_PARAD</name>
<reference evidence="3" key="1">
    <citation type="submission" date="2016-06" db="EMBL/GenBank/DDBJ databases">
        <title>Parallel loss of symbiosis genes in relatives of nitrogen-fixing non-legume Parasponia.</title>
        <authorList>
            <person name="Van Velzen R."/>
            <person name="Holmer R."/>
            <person name="Bu F."/>
            <person name="Rutten L."/>
            <person name="Van Zeijl A."/>
            <person name="Liu W."/>
            <person name="Santuari L."/>
            <person name="Cao Q."/>
            <person name="Sharma T."/>
            <person name="Shen D."/>
            <person name="Roswanjaya Y."/>
            <person name="Wardhani T."/>
            <person name="Kalhor M.S."/>
            <person name="Jansen J."/>
            <person name="Van den Hoogen J."/>
            <person name="Gungor B."/>
            <person name="Hartog M."/>
            <person name="Hontelez J."/>
            <person name="Verver J."/>
            <person name="Yang W.-C."/>
            <person name="Schijlen E."/>
            <person name="Repin R."/>
            <person name="Schilthuizen M."/>
            <person name="Schranz E."/>
            <person name="Heidstra R."/>
            <person name="Miyata K."/>
            <person name="Fedorova E."/>
            <person name="Kohlen W."/>
            <person name="Bisseling T."/>
            <person name="Smit S."/>
            <person name="Geurts R."/>
        </authorList>
    </citation>
    <scope>NUCLEOTIDE SEQUENCE [LARGE SCALE GENOMIC DNA]</scope>
    <source>
        <strain evidence="3">cv. WU1-14</strain>
    </source>
</reference>